<dbReference type="RefSeq" id="WP_243557365.1">
    <property type="nucleotide sequence ID" value="NZ_CP094528.1"/>
</dbReference>
<dbReference type="InterPro" id="IPR036412">
    <property type="entry name" value="HAD-like_sf"/>
</dbReference>
<name>A0ABY4C4Z0_9MICO</name>
<gene>
    <name evidence="1" type="ORF">MTO99_04570</name>
</gene>
<dbReference type="Pfam" id="PF08282">
    <property type="entry name" value="Hydrolase_3"/>
    <property type="match status" value="1"/>
</dbReference>
<dbReference type="PANTHER" id="PTHR10000">
    <property type="entry name" value="PHOSPHOSERINE PHOSPHATASE"/>
    <property type="match status" value="1"/>
</dbReference>
<organism evidence="1 2">
    <name type="scientific">Agromyces larvae</name>
    <dbReference type="NCBI Taxonomy" id="2929802"/>
    <lineage>
        <taxon>Bacteria</taxon>
        <taxon>Bacillati</taxon>
        <taxon>Actinomycetota</taxon>
        <taxon>Actinomycetes</taxon>
        <taxon>Micrococcales</taxon>
        <taxon>Microbacteriaceae</taxon>
        <taxon>Agromyces</taxon>
    </lineage>
</organism>
<dbReference type="SUPFAM" id="SSF56784">
    <property type="entry name" value="HAD-like"/>
    <property type="match status" value="1"/>
</dbReference>
<dbReference type="Gene3D" id="3.40.50.1000">
    <property type="entry name" value="HAD superfamily/HAD-like"/>
    <property type="match status" value="1"/>
</dbReference>
<keyword evidence="2" id="KW-1185">Reference proteome</keyword>
<dbReference type="EMBL" id="CP094528">
    <property type="protein sequence ID" value="UOE45058.1"/>
    <property type="molecule type" value="Genomic_DNA"/>
</dbReference>
<dbReference type="InterPro" id="IPR023214">
    <property type="entry name" value="HAD_sf"/>
</dbReference>
<dbReference type="Gene3D" id="3.30.1240.10">
    <property type="match status" value="1"/>
</dbReference>
<dbReference type="GO" id="GO:0016787">
    <property type="term" value="F:hydrolase activity"/>
    <property type="evidence" value="ECO:0007669"/>
    <property type="project" value="UniProtKB-KW"/>
</dbReference>
<dbReference type="Proteomes" id="UP000832097">
    <property type="component" value="Chromosome"/>
</dbReference>
<dbReference type="PANTHER" id="PTHR10000:SF8">
    <property type="entry name" value="HAD SUPERFAMILY HYDROLASE-LIKE, TYPE 3"/>
    <property type="match status" value="1"/>
</dbReference>
<sequence>MTSVTGSRTLYVSDLDGTLLRSDGSVSAGSARALNAAIDAGALFTYATARSFLSSRMSTERLHLTLPVITYGGTVTADPGTGAHRDLRLLDAATVEAALHVCAHHDASVEPILFTYEDGRDWIRWRPERMTAGARSFLDARTGDPRLRPVTREDPLDRTAVFYVSIIGASPGLAALRDALRPSLTDAAHFLSIDDGTPGLDWLEFHHAEGTKARAVQRLMVQLGADRLVVFGDNHNDVPMFEIADESYAVSNAVPAVRELATGVIGSNDDDAVALWLADRVVDSPPLRA</sequence>
<protein>
    <submittedName>
        <fullName evidence="1">Cof-type HAD-IIB family hydrolase</fullName>
    </submittedName>
</protein>
<evidence type="ECO:0000313" key="2">
    <source>
        <dbReference type="Proteomes" id="UP000832097"/>
    </source>
</evidence>
<proteinExistence type="predicted"/>
<evidence type="ECO:0000313" key="1">
    <source>
        <dbReference type="EMBL" id="UOE45058.1"/>
    </source>
</evidence>
<keyword evidence="1" id="KW-0378">Hydrolase</keyword>
<accession>A0ABY4C4Z0</accession>
<reference evidence="1 2" key="1">
    <citation type="submission" date="2022-03" db="EMBL/GenBank/DDBJ databases">
        <title>Mucilaginibacter sp. isolated from the gut of Protaetia brevitarsis seulensis larvae.</title>
        <authorList>
            <person name="Won M."/>
            <person name="Kim S.-J."/>
            <person name="Kwon S.-W."/>
        </authorList>
    </citation>
    <scope>NUCLEOTIDE SEQUENCE [LARGE SCALE GENOMIC DNA]</scope>
    <source>
        <strain evidence="1 2">CFWR-12</strain>
    </source>
</reference>